<organism evidence="3 4">
    <name type="scientific">Pinctada imbricata</name>
    <name type="common">Atlantic pearl-oyster</name>
    <name type="synonym">Pinctada martensii</name>
    <dbReference type="NCBI Taxonomy" id="66713"/>
    <lineage>
        <taxon>Eukaryota</taxon>
        <taxon>Metazoa</taxon>
        <taxon>Spiralia</taxon>
        <taxon>Lophotrochozoa</taxon>
        <taxon>Mollusca</taxon>
        <taxon>Bivalvia</taxon>
        <taxon>Autobranchia</taxon>
        <taxon>Pteriomorphia</taxon>
        <taxon>Pterioida</taxon>
        <taxon>Pterioidea</taxon>
        <taxon>Pteriidae</taxon>
        <taxon>Pinctada</taxon>
    </lineage>
</organism>
<dbReference type="GO" id="GO:0005814">
    <property type="term" value="C:centriole"/>
    <property type="evidence" value="ECO:0007669"/>
    <property type="project" value="TreeGrafter"/>
</dbReference>
<sequence>MDDYPKHPAVTKQPPCKPPPSSNHMVSEKGAFDGRTTQSIAYKAWPVSMPEKPKWAIKPEYKRPPAGISFNSTYMFDFRDPGKISRVEAITPSSGNDIIKHVDGEGDSGGNTTYQVSYPEWTGAMPAQTYHQKPVYVPPEKGMEFKSTQRSHFKGEPAERALLCRKTSEHRQIDKDKRMYFRTTYQDTFRDPRPRSCPATFTVSTPLQIRASPVQRSPCHPDPGPASSEKIDLK</sequence>
<dbReference type="EMBL" id="VSWD01000008">
    <property type="protein sequence ID" value="KAK3094813.1"/>
    <property type="molecule type" value="Genomic_DNA"/>
</dbReference>
<reference evidence="3" key="1">
    <citation type="submission" date="2019-08" db="EMBL/GenBank/DDBJ databases">
        <title>The improved chromosome-level genome for the pearl oyster Pinctada fucata martensii using PacBio sequencing and Hi-C.</title>
        <authorList>
            <person name="Zheng Z."/>
        </authorList>
    </citation>
    <scope>NUCLEOTIDE SEQUENCE</scope>
    <source>
        <strain evidence="3">ZZ-2019</strain>
        <tissue evidence="3">Adductor muscle</tissue>
    </source>
</reference>
<name>A0AA88XZI6_PINIB</name>
<keyword evidence="4" id="KW-1185">Reference proteome</keyword>
<dbReference type="GO" id="GO:0036126">
    <property type="term" value="C:sperm flagellum"/>
    <property type="evidence" value="ECO:0007669"/>
    <property type="project" value="TreeGrafter"/>
</dbReference>
<feature type="region of interest" description="Disordered" evidence="2">
    <location>
        <begin position="209"/>
        <end position="234"/>
    </location>
</feature>
<evidence type="ECO:0000313" key="4">
    <source>
        <dbReference type="Proteomes" id="UP001186944"/>
    </source>
</evidence>
<dbReference type="PANTHER" id="PTHR31516:SF17">
    <property type="entry name" value="STABILIZER OF AXONEMAL MICROTUBULES 2"/>
    <property type="match status" value="1"/>
</dbReference>
<dbReference type="GO" id="GO:0036064">
    <property type="term" value="C:ciliary basal body"/>
    <property type="evidence" value="ECO:0007669"/>
    <property type="project" value="TreeGrafter"/>
</dbReference>
<evidence type="ECO:0000256" key="1">
    <source>
        <dbReference type="ARBA" id="ARBA00008738"/>
    </source>
</evidence>
<dbReference type="GO" id="GO:0008017">
    <property type="term" value="F:microtubule binding"/>
    <property type="evidence" value="ECO:0007669"/>
    <property type="project" value="InterPro"/>
</dbReference>
<evidence type="ECO:0000313" key="3">
    <source>
        <dbReference type="EMBL" id="KAK3094813.1"/>
    </source>
</evidence>
<feature type="region of interest" description="Disordered" evidence="2">
    <location>
        <begin position="1"/>
        <end position="31"/>
    </location>
</feature>
<accession>A0AA88XZI6</accession>
<dbReference type="PANTHER" id="PTHR31516">
    <property type="entry name" value="STABILIZER OF AXONEMAL MICROTUBULES 2"/>
    <property type="match status" value="1"/>
</dbReference>
<dbReference type="GO" id="GO:0005879">
    <property type="term" value="C:axonemal microtubule"/>
    <property type="evidence" value="ECO:0007669"/>
    <property type="project" value="TreeGrafter"/>
</dbReference>
<dbReference type="AlphaFoldDB" id="A0AA88XZI6"/>
<dbReference type="InterPro" id="IPR033336">
    <property type="entry name" value="SAXO1/2"/>
</dbReference>
<comment type="caution">
    <text evidence="3">The sequence shown here is derived from an EMBL/GenBank/DDBJ whole genome shotgun (WGS) entry which is preliminary data.</text>
</comment>
<dbReference type="Proteomes" id="UP001186944">
    <property type="component" value="Unassembled WGS sequence"/>
</dbReference>
<gene>
    <name evidence="3" type="ORF">FSP39_006524</name>
</gene>
<proteinExistence type="inferred from homology"/>
<protein>
    <submittedName>
        <fullName evidence="3">Uncharacterized protein</fullName>
    </submittedName>
</protein>
<evidence type="ECO:0000256" key="2">
    <source>
        <dbReference type="SAM" id="MobiDB-lite"/>
    </source>
</evidence>
<comment type="similarity">
    <text evidence="1">Belongs to the FAM154 family.</text>
</comment>